<sequence>MPAHYSPLGQVASDDDDNDTAFHQSSATRVWSGLRVWQSLTLIFALVSGLQAAYQHVHARCPLDGSFDSGFTTDLASARSAINTKKSLFTGWISYNHTTKDVYRVLDGTSMQYFGKPSPEIDEAWQHLLYGQYPALTDDEALLFSSGYPVSQMAGTASHSEDANFKGLYRNPIAKQTYMQLDVFHSLHCLNYIRKNLHADYYEQHPTHVDDPMIRIPPSWPKVHLEHCLDHIRQSIQCFGDLSPAPFYEWRGLDLTIATGQLHTCRDFEQIRKWQDERNEKMPFMEDVD</sequence>
<evidence type="ECO:0000256" key="2">
    <source>
        <dbReference type="ARBA" id="ARBA00035112"/>
    </source>
</evidence>
<name>A0A0N1NVH8_9EURO</name>
<dbReference type="Pfam" id="PF11807">
    <property type="entry name" value="UstYa"/>
    <property type="match status" value="1"/>
</dbReference>
<comment type="caution">
    <text evidence="3">The sequence shown here is derived from an EMBL/GenBank/DDBJ whole genome shotgun (WGS) entry which is preliminary data.</text>
</comment>
<proteinExistence type="inferred from homology"/>
<dbReference type="STRING" id="1664694.A0A0N1NVH8"/>
<dbReference type="GeneID" id="28733059"/>
<dbReference type="EMBL" id="LFJN01000051">
    <property type="protein sequence ID" value="KPI34754.1"/>
    <property type="molecule type" value="Genomic_DNA"/>
</dbReference>
<evidence type="ECO:0000256" key="1">
    <source>
        <dbReference type="ARBA" id="ARBA00004685"/>
    </source>
</evidence>
<accession>A0A0N1NVH8</accession>
<evidence type="ECO:0000313" key="3">
    <source>
        <dbReference type="EMBL" id="KPI34754.1"/>
    </source>
</evidence>
<evidence type="ECO:0000313" key="4">
    <source>
        <dbReference type="Proteomes" id="UP000038010"/>
    </source>
</evidence>
<dbReference type="RefSeq" id="XP_017994717.1">
    <property type="nucleotide sequence ID" value="XM_018141287.1"/>
</dbReference>
<dbReference type="AlphaFoldDB" id="A0A0N1NVH8"/>
<reference evidence="3 4" key="1">
    <citation type="submission" date="2015-06" db="EMBL/GenBank/DDBJ databases">
        <title>Draft genome of the ant-associated black yeast Phialophora attae CBS 131958.</title>
        <authorList>
            <person name="Moreno L.F."/>
            <person name="Stielow B.J."/>
            <person name="de Hoog S."/>
            <person name="Vicente V.A."/>
            <person name="Weiss V.A."/>
            <person name="de Vries M."/>
            <person name="Cruz L.M."/>
            <person name="Souza E.M."/>
        </authorList>
    </citation>
    <scope>NUCLEOTIDE SEQUENCE [LARGE SCALE GENOMIC DNA]</scope>
    <source>
        <strain evidence="3 4">CBS 131958</strain>
    </source>
</reference>
<dbReference type="VEuPathDB" id="FungiDB:AB675_13"/>
<gene>
    <name evidence="3" type="ORF">AB675_13</name>
</gene>
<dbReference type="GO" id="GO:0043386">
    <property type="term" value="P:mycotoxin biosynthetic process"/>
    <property type="evidence" value="ECO:0007669"/>
    <property type="project" value="InterPro"/>
</dbReference>
<evidence type="ECO:0008006" key="5">
    <source>
        <dbReference type="Google" id="ProtNLM"/>
    </source>
</evidence>
<dbReference type="InterPro" id="IPR021765">
    <property type="entry name" value="UstYa-like"/>
</dbReference>
<comment type="similarity">
    <text evidence="2">Belongs to the ustYa family.</text>
</comment>
<keyword evidence="4" id="KW-1185">Reference proteome</keyword>
<dbReference type="Proteomes" id="UP000038010">
    <property type="component" value="Unassembled WGS sequence"/>
</dbReference>
<dbReference type="PANTHER" id="PTHR33365:SF4">
    <property type="entry name" value="CYCLOCHLOROTINE BIOSYNTHESIS PROTEIN O"/>
    <property type="match status" value="1"/>
</dbReference>
<dbReference type="PANTHER" id="PTHR33365">
    <property type="entry name" value="YALI0B05434P"/>
    <property type="match status" value="1"/>
</dbReference>
<comment type="pathway">
    <text evidence="1">Mycotoxin biosynthesis.</text>
</comment>
<dbReference type="OrthoDB" id="3687641at2759"/>
<organism evidence="3 4">
    <name type="scientific">Cyphellophora attinorum</name>
    <dbReference type="NCBI Taxonomy" id="1664694"/>
    <lineage>
        <taxon>Eukaryota</taxon>
        <taxon>Fungi</taxon>
        <taxon>Dikarya</taxon>
        <taxon>Ascomycota</taxon>
        <taxon>Pezizomycotina</taxon>
        <taxon>Eurotiomycetes</taxon>
        <taxon>Chaetothyriomycetidae</taxon>
        <taxon>Chaetothyriales</taxon>
        <taxon>Cyphellophoraceae</taxon>
        <taxon>Cyphellophora</taxon>
    </lineage>
</organism>
<protein>
    <recommendedName>
        <fullName evidence="5">Cyclochlorotine biosynthesis protein O</fullName>
    </recommendedName>
</protein>